<protein>
    <recommendedName>
        <fullName evidence="7">CoA-binding domain-containing protein</fullName>
    </recommendedName>
</protein>
<dbReference type="InterPro" id="IPR036291">
    <property type="entry name" value="NAD(P)-bd_dom_sf"/>
</dbReference>
<dbReference type="Proteomes" id="UP000267921">
    <property type="component" value="Unassembled WGS sequence"/>
</dbReference>
<evidence type="ECO:0000313" key="2">
    <source>
        <dbReference type="EMBL" id="RNI10933.1"/>
    </source>
</evidence>
<dbReference type="EMBL" id="RJJG01000001">
    <property type="protein sequence ID" value="RNI10933.1"/>
    <property type="molecule type" value="Genomic_DNA"/>
</dbReference>
<sequence>MNNDREDFWEKQSFVVITDNTKPAMKYTIDELNERGKEVYVFDLSANPGKGDIKSVEDIPDNVENTVLGITTSNPADFVQALKNRGCSNFWIHWRTETPEIEEMEDPHIQIIKGKCPMMYLGKDFSIHGLHRSIAKLTGKY</sequence>
<evidence type="ECO:0000313" key="1">
    <source>
        <dbReference type="EMBL" id="APH38200.1"/>
    </source>
</evidence>
<dbReference type="Proteomes" id="UP000198669">
    <property type="component" value="Unassembled WGS sequence"/>
</dbReference>
<reference evidence="3 5" key="2">
    <citation type="submission" date="2016-10" db="EMBL/GenBank/DDBJ databases">
        <authorList>
            <person name="de Groot N.N."/>
        </authorList>
    </citation>
    <scope>NUCLEOTIDE SEQUENCE [LARGE SCALE GENOMIC DNA]</scope>
    <source>
        <strain evidence="3 5">Z-7982</strain>
    </source>
</reference>
<dbReference type="AlphaFoldDB" id="A0A1L3PZZ6"/>
<evidence type="ECO:0000313" key="3">
    <source>
        <dbReference type="EMBL" id="SDV99446.1"/>
    </source>
</evidence>
<dbReference type="EMBL" id="FNMU01000001">
    <property type="protein sequence ID" value="SDV99446.1"/>
    <property type="molecule type" value="Genomic_DNA"/>
</dbReference>
<dbReference type="KEGG" id="mhaz:BHR79_01020"/>
<reference evidence="1 4" key="1">
    <citation type="submission" date="2016-10" db="EMBL/GenBank/DDBJ databases">
        <title>Methanohalophilus halophilus.</title>
        <authorList>
            <person name="L'haridon S."/>
        </authorList>
    </citation>
    <scope>NUCLEOTIDE SEQUENCE [LARGE SCALE GENOMIC DNA]</scope>
    <source>
        <strain evidence="1 4">Z-7982</strain>
    </source>
</reference>
<reference evidence="2 6" key="3">
    <citation type="submission" date="2018-10" db="EMBL/GenBank/DDBJ databases">
        <title>Cultivation of a novel Methanohalophilus strain from Kebrit Deep of the Red Sea and a genomic comparison of members of the genus Methanohalophilus.</title>
        <authorList>
            <person name="Guan Y."/>
            <person name="Ngugi D.K."/>
            <person name="Stingl U."/>
        </authorList>
    </citation>
    <scope>NUCLEOTIDE SEQUENCE [LARGE SCALE GENOMIC DNA]</scope>
    <source>
        <strain evidence="2 6">DSM 3094</strain>
    </source>
</reference>
<organism evidence="1 4">
    <name type="scientific">Methanohalophilus halophilus</name>
    <dbReference type="NCBI Taxonomy" id="2177"/>
    <lineage>
        <taxon>Archaea</taxon>
        <taxon>Methanobacteriati</taxon>
        <taxon>Methanobacteriota</taxon>
        <taxon>Stenosarchaea group</taxon>
        <taxon>Methanomicrobia</taxon>
        <taxon>Methanosarcinales</taxon>
        <taxon>Methanosarcinaceae</taxon>
        <taxon>Methanohalophilus</taxon>
    </lineage>
</organism>
<gene>
    <name evidence="1" type="ORF">BHR79_01020</name>
    <name evidence="2" type="ORF">EFE40_01780</name>
    <name evidence="3" type="ORF">SAMN04515625_0019</name>
</gene>
<dbReference type="EMBL" id="CP017921">
    <property type="protein sequence ID" value="APH38200.1"/>
    <property type="molecule type" value="Genomic_DNA"/>
</dbReference>
<dbReference type="RefSeq" id="WP_072560410.1">
    <property type="nucleotide sequence ID" value="NZ_CP017921.1"/>
</dbReference>
<name>A0A1L3PZZ6_9EURY</name>
<dbReference type="Proteomes" id="UP000186879">
    <property type="component" value="Chromosome"/>
</dbReference>
<evidence type="ECO:0000313" key="6">
    <source>
        <dbReference type="Proteomes" id="UP000267921"/>
    </source>
</evidence>
<evidence type="ECO:0008006" key="7">
    <source>
        <dbReference type="Google" id="ProtNLM"/>
    </source>
</evidence>
<evidence type="ECO:0000313" key="4">
    <source>
        <dbReference type="Proteomes" id="UP000186879"/>
    </source>
</evidence>
<proteinExistence type="predicted"/>
<evidence type="ECO:0000313" key="5">
    <source>
        <dbReference type="Proteomes" id="UP000198669"/>
    </source>
</evidence>
<dbReference type="OrthoDB" id="130616at2157"/>
<dbReference type="SUPFAM" id="SSF51735">
    <property type="entry name" value="NAD(P)-binding Rossmann-fold domains"/>
    <property type="match status" value="1"/>
</dbReference>
<accession>A0A1L3PZZ6</accession>
<keyword evidence="4" id="KW-1185">Reference proteome</keyword>
<dbReference type="Gene3D" id="3.40.50.720">
    <property type="entry name" value="NAD(P)-binding Rossmann-like Domain"/>
    <property type="match status" value="1"/>
</dbReference>
<dbReference type="GeneID" id="30582292"/>